<gene>
    <name evidence="6" type="ORF">MPSI1_001896</name>
</gene>
<feature type="region of interest" description="Disordered" evidence="4">
    <location>
        <begin position="744"/>
        <end position="797"/>
    </location>
</feature>
<protein>
    <recommendedName>
        <fullName evidence="5">Protein kinase domain-containing protein</fullName>
    </recommendedName>
</protein>
<feature type="compositionally biased region" description="Polar residues" evidence="4">
    <location>
        <begin position="23"/>
        <end position="34"/>
    </location>
</feature>
<evidence type="ECO:0000256" key="3">
    <source>
        <dbReference type="PROSITE-ProRule" id="PRU10141"/>
    </source>
</evidence>
<feature type="compositionally biased region" description="Basic and acidic residues" evidence="4">
    <location>
        <begin position="65"/>
        <end position="84"/>
    </location>
</feature>
<feature type="compositionally biased region" description="Low complexity" evidence="4">
    <location>
        <begin position="50"/>
        <end position="64"/>
    </location>
</feature>
<name>A0AAF0FEJ5_9BASI</name>
<sequence length="1515" mass="168308">MLDPVGIYGPVRGASAQREPGSAQRSSNAASKGDSTTHRKSETFRRRPSNESGASSNSSSAVARAQEKSKAAAAAAKRERQEWERTRGAGSNVLLWYEDLRENQPSALNGFQWSAIEIVPTTDEIMARKHSAVNVVGMDRLLDWGICDYTVLPRTLGRGRFSTVYLAVKNGKKFAVKHTPLFPHHELVATRLLREPTLLAELPPHPNLVEVVETIRTPGHFYLVEEYLEGYITLEALIPKLSTTKPPKAPVLPLDVAEKIFSQLVLALYTIHWPLRICHRDVKPENILVHPDTLHLKLLDFGLATHFSKSRAKLTTCCGSPAFHCPEIVTALLQPPGSMSYWGPEVDAWTCGVTLLRCLSGIKYPLGTSHSSPQAMASRVKRVLQTLPSHPLRDQIARLLDINGEKRMKNFEELAQTYLSRQTNQYEPARRELKSTSFCPNMPQYSMILPLVLDNDSKAHNGPMPAALNSSAATDGENSHYTRLTLLNPTKLHNLRVLSFIKYCFRCAGILYHAIPDKDDGALQRLQWQAALGYDQGNGSIPVTPYGDPSKTSQIFECVVELTEEESQGPISALVNSLLTMFGQKSKPDPQIIMPPYSEQSGDALPVPGKEKPVKPSSGPSGKQGSLRMLVFQMLVNFPSASDGFDLDFSLHDLTGNLHPSSSQQMLATPKRSHSSRPPTSEEPDLSIDTRPEVLPQPSGVSSPARGAHASSSRKPKRSNPSKPGSIHVYVSDARAVPYVRGALSNGGIHKTDKPAPSRQVPQQPSTFESERKPSMDTYPPMSSPIRSGTTTPGADNMMLERFGSEELEASLESIDSACRSMILLRTQNPDQSPEQSTRVDQSKVITSAQHLYKLVLRLFTQLESSLSDALLREALREQMSSINFRALEVLAPALSLVNPIDSLPPDQAQVSANVGVESGKDRAASTGSLALAIIELFAQQTSVKEMCLGIQEQIEQLVVAYQAREISISSEEAQDESYQSTPLLYNDSMLVQVIFGLLQLLSVVLHEIETRSPQAVLEPIISLLYPRLFGNVLPTALTHIQDDDLAEELATQGAVLLCELIWSIHSFSKPHQHDKQVQVADLACVLIDCLAPLTHFLPHTVGQQSENSKDALLSVDFSRQNRSQDDEDNSHMLRVSKRITIWNIVRKTYDRLGLDLGQWCLGWSQDLQHSAATTGDTARGALQLLVQQLAYEAFMARVRERVRDRILCRTSQSTYLSEPSRWNATVGTEILTRFSSTLSSVLFDSLQAPNTPPAAKFVEHAQDIQQVDAILMLISWCIAALDQQESPSRLDERCSTTIVHVLALFSVCVTEPSLRQVAFQLLGRIVRDYCSKDTTLRLVKELLSVDSPSMLRAAGVNLVRDICQTNLVALEQSNTDPASSDSILANGQIWKELEDELFILPELPKADVANREELDACLAQHDVYLMECCALYYYMSIRDKQNLSDFSEKQRQARLKQRFIEPLQRFCTEWQSFLDQLDTKLQLQLQLLCENVQRFDQLKSTNHSLTNDDTRTEL</sequence>
<dbReference type="PROSITE" id="PS00108">
    <property type="entry name" value="PROTEIN_KINASE_ST"/>
    <property type="match status" value="1"/>
</dbReference>
<dbReference type="SUPFAM" id="SSF56112">
    <property type="entry name" value="Protein kinase-like (PK-like)"/>
    <property type="match status" value="1"/>
</dbReference>
<reference evidence="6" key="1">
    <citation type="submission" date="2023-02" db="EMBL/GenBank/DDBJ databases">
        <title>Mating type loci evolution in Malassezia.</title>
        <authorList>
            <person name="Coelho M.A."/>
        </authorList>
    </citation>
    <scope>NUCLEOTIDE SEQUENCE</scope>
    <source>
        <strain evidence="6">CBS 14136</strain>
    </source>
</reference>
<dbReference type="PROSITE" id="PS50011">
    <property type="entry name" value="PROTEIN_KINASE_DOM"/>
    <property type="match status" value="1"/>
</dbReference>
<keyword evidence="2 3" id="KW-0067">ATP-binding</keyword>
<dbReference type="InterPro" id="IPR017441">
    <property type="entry name" value="Protein_kinase_ATP_BS"/>
</dbReference>
<dbReference type="InterPro" id="IPR011009">
    <property type="entry name" value="Kinase-like_dom_sf"/>
</dbReference>
<dbReference type="EMBL" id="CP118376">
    <property type="protein sequence ID" value="WFD43237.1"/>
    <property type="molecule type" value="Genomic_DNA"/>
</dbReference>
<feature type="compositionally biased region" description="Basic and acidic residues" evidence="4">
    <location>
        <begin position="35"/>
        <end position="49"/>
    </location>
</feature>
<feature type="region of interest" description="Disordered" evidence="4">
    <location>
        <begin position="589"/>
        <end position="625"/>
    </location>
</feature>
<evidence type="ECO:0000256" key="2">
    <source>
        <dbReference type="ARBA" id="ARBA00022840"/>
    </source>
</evidence>
<evidence type="ECO:0000313" key="7">
    <source>
        <dbReference type="Proteomes" id="UP001214628"/>
    </source>
</evidence>
<evidence type="ECO:0000259" key="5">
    <source>
        <dbReference type="PROSITE" id="PS50011"/>
    </source>
</evidence>
<dbReference type="GO" id="GO:0010506">
    <property type="term" value="P:regulation of autophagy"/>
    <property type="evidence" value="ECO:0007669"/>
    <property type="project" value="InterPro"/>
</dbReference>
<dbReference type="Gene3D" id="1.10.510.10">
    <property type="entry name" value="Transferase(Phosphotransferase) domain 1"/>
    <property type="match status" value="1"/>
</dbReference>
<accession>A0AAF0FEJ5</accession>
<dbReference type="PANTHER" id="PTHR24348">
    <property type="entry name" value="SERINE/THREONINE-PROTEIN KINASE UNC-51-RELATED"/>
    <property type="match status" value="1"/>
</dbReference>
<feature type="domain" description="Protein kinase" evidence="5">
    <location>
        <begin position="150"/>
        <end position="419"/>
    </location>
</feature>
<evidence type="ECO:0000313" key="6">
    <source>
        <dbReference type="EMBL" id="WFD43237.1"/>
    </source>
</evidence>
<dbReference type="InterPro" id="IPR045269">
    <property type="entry name" value="Atg1-like"/>
</dbReference>
<feature type="compositionally biased region" description="Low complexity" evidence="4">
    <location>
        <begin position="615"/>
        <end position="625"/>
    </location>
</feature>
<dbReference type="InterPro" id="IPR000719">
    <property type="entry name" value="Prot_kinase_dom"/>
</dbReference>
<dbReference type="Pfam" id="PF00069">
    <property type="entry name" value="Pkinase"/>
    <property type="match status" value="1"/>
</dbReference>
<dbReference type="SMART" id="SM00220">
    <property type="entry name" value="S_TKc"/>
    <property type="match status" value="1"/>
</dbReference>
<dbReference type="InterPro" id="IPR008271">
    <property type="entry name" value="Ser/Thr_kinase_AS"/>
</dbReference>
<proteinExistence type="predicted"/>
<dbReference type="GO" id="GO:0005737">
    <property type="term" value="C:cytoplasm"/>
    <property type="evidence" value="ECO:0007669"/>
    <property type="project" value="TreeGrafter"/>
</dbReference>
<dbReference type="GO" id="GO:0005524">
    <property type="term" value="F:ATP binding"/>
    <property type="evidence" value="ECO:0007669"/>
    <property type="project" value="UniProtKB-UniRule"/>
</dbReference>
<evidence type="ECO:0000256" key="1">
    <source>
        <dbReference type="ARBA" id="ARBA00022741"/>
    </source>
</evidence>
<evidence type="ECO:0000256" key="4">
    <source>
        <dbReference type="SAM" id="MobiDB-lite"/>
    </source>
</evidence>
<dbReference type="PANTHER" id="PTHR24348:SF68">
    <property type="entry name" value="SERINE_THREONINE-PROTEIN KINASE ATG1C"/>
    <property type="match status" value="1"/>
</dbReference>
<dbReference type="GO" id="GO:0004674">
    <property type="term" value="F:protein serine/threonine kinase activity"/>
    <property type="evidence" value="ECO:0007669"/>
    <property type="project" value="InterPro"/>
</dbReference>
<feature type="region of interest" description="Disordered" evidence="4">
    <location>
        <begin position="660"/>
        <end position="727"/>
    </location>
</feature>
<dbReference type="Proteomes" id="UP001214628">
    <property type="component" value="Chromosome 2"/>
</dbReference>
<feature type="region of interest" description="Disordered" evidence="4">
    <location>
        <begin position="1"/>
        <end position="84"/>
    </location>
</feature>
<feature type="binding site" evidence="3">
    <location>
        <position position="177"/>
    </location>
    <ligand>
        <name>ATP</name>
        <dbReference type="ChEBI" id="CHEBI:30616"/>
    </ligand>
</feature>
<feature type="compositionally biased region" description="Polar residues" evidence="4">
    <location>
        <begin position="785"/>
        <end position="794"/>
    </location>
</feature>
<keyword evidence="7" id="KW-1185">Reference proteome</keyword>
<keyword evidence="1 3" id="KW-0547">Nucleotide-binding</keyword>
<dbReference type="PROSITE" id="PS00107">
    <property type="entry name" value="PROTEIN_KINASE_ATP"/>
    <property type="match status" value="1"/>
</dbReference>
<organism evidence="6 7">
    <name type="scientific">Malassezia psittaci</name>
    <dbReference type="NCBI Taxonomy" id="1821823"/>
    <lineage>
        <taxon>Eukaryota</taxon>
        <taxon>Fungi</taxon>
        <taxon>Dikarya</taxon>
        <taxon>Basidiomycota</taxon>
        <taxon>Ustilaginomycotina</taxon>
        <taxon>Malasseziomycetes</taxon>
        <taxon>Malasseziales</taxon>
        <taxon>Malasseziaceae</taxon>
        <taxon>Malassezia</taxon>
    </lineage>
</organism>